<evidence type="ECO:0000313" key="2">
    <source>
        <dbReference type="EMBL" id="MFC3714811.1"/>
    </source>
</evidence>
<gene>
    <name evidence="2" type="ORF">ACFONC_01390</name>
</gene>
<feature type="region of interest" description="Disordered" evidence="1">
    <location>
        <begin position="111"/>
        <end position="131"/>
    </location>
</feature>
<accession>A0ABV7XF51</accession>
<feature type="region of interest" description="Disordered" evidence="1">
    <location>
        <begin position="19"/>
        <end position="52"/>
    </location>
</feature>
<dbReference type="PROSITE" id="PS51257">
    <property type="entry name" value="PROKAR_LIPOPROTEIN"/>
    <property type="match status" value="1"/>
</dbReference>
<sequence length="177" mass="18827">MKKVFAPLLLALIAAGCSGGREPSPEADLAAQQKAETTSAQEPVQEQGAEQELYSRLPDPSLRFDFGFQFKADQVVEKNGAKRRGLSIEYSGVQGEALWQRVDAGFTTAGYVPHGPISPQPNGSQSRTYDRAGTESITVSVAPRSEAQVAKGVGIIWLGWPLPKDATAPVAATVSED</sequence>
<proteinExistence type="predicted"/>
<dbReference type="RefSeq" id="WP_386741769.1">
    <property type="nucleotide sequence ID" value="NZ_JBHRYA010000001.1"/>
</dbReference>
<comment type="caution">
    <text evidence="2">The sequence shown here is derived from an EMBL/GenBank/DDBJ whole genome shotgun (WGS) entry which is preliminary data.</text>
</comment>
<reference evidence="3" key="1">
    <citation type="journal article" date="2019" name="Int. J. Syst. Evol. Microbiol.">
        <title>The Global Catalogue of Microorganisms (GCM) 10K type strain sequencing project: providing services to taxonomists for standard genome sequencing and annotation.</title>
        <authorList>
            <consortium name="The Broad Institute Genomics Platform"/>
            <consortium name="The Broad Institute Genome Sequencing Center for Infectious Disease"/>
            <person name="Wu L."/>
            <person name="Ma J."/>
        </authorList>
    </citation>
    <scope>NUCLEOTIDE SEQUENCE [LARGE SCALE GENOMIC DNA]</scope>
    <source>
        <strain evidence="3">KCTC 42441</strain>
    </source>
</reference>
<evidence type="ECO:0000256" key="1">
    <source>
        <dbReference type="SAM" id="MobiDB-lite"/>
    </source>
</evidence>
<name>A0ABV7XF51_9GAMM</name>
<dbReference type="EMBL" id="JBHRYA010000001">
    <property type="protein sequence ID" value="MFC3714811.1"/>
    <property type="molecule type" value="Genomic_DNA"/>
</dbReference>
<protein>
    <recommendedName>
        <fullName evidence="4">Lipoprotein</fullName>
    </recommendedName>
</protein>
<feature type="compositionally biased region" description="Polar residues" evidence="1">
    <location>
        <begin position="34"/>
        <end position="44"/>
    </location>
</feature>
<organism evidence="2 3">
    <name type="scientific">Luteimonas soli</name>
    <dbReference type="NCBI Taxonomy" id="1648966"/>
    <lineage>
        <taxon>Bacteria</taxon>
        <taxon>Pseudomonadati</taxon>
        <taxon>Pseudomonadota</taxon>
        <taxon>Gammaproteobacteria</taxon>
        <taxon>Lysobacterales</taxon>
        <taxon>Lysobacteraceae</taxon>
        <taxon>Luteimonas</taxon>
    </lineage>
</organism>
<evidence type="ECO:0008006" key="4">
    <source>
        <dbReference type="Google" id="ProtNLM"/>
    </source>
</evidence>
<keyword evidence="3" id="KW-1185">Reference proteome</keyword>
<dbReference type="Proteomes" id="UP001595705">
    <property type="component" value="Unassembled WGS sequence"/>
</dbReference>
<evidence type="ECO:0000313" key="3">
    <source>
        <dbReference type="Proteomes" id="UP001595705"/>
    </source>
</evidence>